<dbReference type="PANTHER" id="PTHR31611:SF0">
    <property type="entry name" value="HIGH-AFFINITY NICKEL TRANSPORT PROTEIN NIC1"/>
    <property type="match status" value="1"/>
</dbReference>
<feature type="transmembrane region" description="Helical" evidence="8">
    <location>
        <begin position="134"/>
        <end position="156"/>
    </location>
</feature>
<feature type="transmembrane region" description="Helical" evidence="8">
    <location>
        <begin position="96"/>
        <end position="122"/>
    </location>
</feature>
<feature type="transmembrane region" description="Helical" evidence="8">
    <location>
        <begin position="202"/>
        <end position="228"/>
    </location>
</feature>
<organism evidence="9 10">
    <name type="scientific">Actinopolyspora alba</name>
    <dbReference type="NCBI Taxonomy" id="673379"/>
    <lineage>
        <taxon>Bacteria</taxon>
        <taxon>Bacillati</taxon>
        <taxon>Actinomycetota</taxon>
        <taxon>Actinomycetes</taxon>
        <taxon>Actinopolysporales</taxon>
        <taxon>Actinopolysporaceae</taxon>
        <taxon>Actinopolyspora</taxon>
        <taxon>Actinopolyspora alba group</taxon>
    </lineage>
</organism>
<protein>
    <recommendedName>
        <fullName evidence="8">Nickel/cobalt efflux system</fullName>
    </recommendedName>
</protein>
<feature type="transmembrane region" description="Helical" evidence="8">
    <location>
        <begin position="274"/>
        <end position="300"/>
    </location>
</feature>
<evidence type="ECO:0000256" key="6">
    <source>
        <dbReference type="ARBA" id="ARBA00022989"/>
    </source>
</evidence>
<evidence type="ECO:0000256" key="7">
    <source>
        <dbReference type="ARBA" id="ARBA00023136"/>
    </source>
</evidence>
<dbReference type="PANTHER" id="PTHR31611">
    <property type="entry name" value="HIGH-AFFINITY NICKEL TRANSPORT PROTEIN NIC1"/>
    <property type="match status" value="1"/>
</dbReference>
<comment type="similarity">
    <text evidence="2 8">Belongs to the NiCoT transporter (TC 2.A.52) family.</text>
</comment>
<dbReference type="GO" id="GO:0012505">
    <property type="term" value="C:endomembrane system"/>
    <property type="evidence" value="ECO:0007669"/>
    <property type="project" value="UniProtKB-SubCell"/>
</dbReference>
<gene>
    <name evidence="9" type="ORF">SAMN04487819_10337</name>
</gene>
<accession>A0A1I1V1L7</accession>
<feature type="transmembrane region" description="Helical" evidence="8">
    <location>
        <begin position="320"/>
        <end position="340"/>
    </location>
</feature>
<proteinExistence type="inferred from homology"/>
<evidence type="ECO:0000256" key="4">
    <source>
        <dbReference type="ARBA" id="ARBA00022596"/>
    </source>
</evidence>
<evidence type="ECO:0000256" key="5">
    <source>
        <dbReference type="ARBA" id="ARBA00022692"/>
    </source>
</evidence>
<keyword evidence="7 8" id="KW-0472">Membrane</keyword>
<evidence type="ECO:0000313" key="9">
    <source>
        <dbReference type="EMBL" id="SFD76931.1"/>
    </source>
</evidence>
<comment type="subcellular location">
    <subcellularLocation>
        <location evidence="8">Cell membrane</location>
        <topology evidence="8">Multi-pass membrane protein</topology>
    </subcellularLocation>
    <subcellularLocation>
        <location evidence="1">Endomembrane system</location>
        <topology evidence="1">Multi-pass membrane protein</topology>
    </subcellularLocation>
</comment>
<dbReference type="Pfam" id="PF03824">
    <property type="entry name" value="NicO"/>
    <property type="match status" value="1"/>
</dbReference>
<keyword evidence="3 8" id="KW-0813">Transport</keyword>
<keyword evidence="4" id="KW-0533">Nickel</keyword>
<evidence type="ECO:0000256" key="3">
    <source>
        <dbReference type="ARBA" id="ARBA00022448"/>
    </source>
</evidence>
<feature type="transmembrane region" description="Helical" evidence="8">
    <location>
        <begin position="23"/>
        <end position="44"/>
    </location>
</feature>
<dbReference type="InterPro" id="IPR011541">
    <property type="entry name" value="Ni/Co_transpt_high_affinity"/>
</dbReference>
<name>A0A1I1V1L7_9ACTN</name>
<dbReference type="EMBL" id="FOMZ01000003">
    <property type="protein sequence ID" value="SFD76931.1"/>
    <property type="molecule type" value="Genomic_DNA"/>
</dbReference>
<evidence type="ECO:0000313" key="10">
    <source>
        <dbReference type="Proteomes" id="UP000198716"/>
    </source>
</evidence>
<evidence type="ECO:0000256" key="2">
    <source>
        <dbReference type="ARBA" id="ARBA00010892"/>
    </source>
</evidence>
<dbReference type="GO" id="GO:0015099">
    <property type="term" value="F:nickel cation transmembrane transporter activity"/>
    <property type="evidence" value="ECO:0007669"/>
    <property type="project" value="UniProtKB-UniRule"/>
</dbReference>
<reference evidence="10" key="1">
    <citation type="submission" date="2016-10" db="EMBL/GenBank/DDBJ databases">
        <authorList>
            <person name="Varghese N."/>
            <person name="Submissions S."/>
        </authorList>
    </citation>
    <scope>NUCLEOTIDE SEQUENCE [LARGE SCALE GENOMIC DNA]</scope>
    <source>
        <strain evidence="10">DSM 45004</strain>
    </source>
</reference>
<keyword evidence="10" id="KW-1185">Reference proteome</keyword>
<evidence type="ECO:0000256" key="1">
    <source>
        <dbReference type="ARBA" id="ARBA00004127"/>
    </source>
</evidence>
<sequence>MMSSDPLPGGSGGGWSATERRKVTLVFIVLAVLHLLGWGGYLLYQNSLGAAGGLAAAGTAAYVLGVRHGFDADHVAVIDDATRLLMQRGRKPVSTGMWFALGHSSVVLILASLVAFVAGVAANGWAEQLGARTALFVDVFVVMVVGVLAVLNALVLRDAFRLLRRARTTGVDDAEVEEVLGRRGLLARVLRGRMRRLIGKSWHLFVIGLLFGLGMQTATEITVLALVAPTEVSTMAVLTLPLLFAAGMCTVDSVDGMLMSRAYTWSLAQPVRRLWVNVTTTALTVVLALVIGVVVLAGVFSELGVPMAGIVAGIGDHFELLGYLTLGAFMAVWGGAALWWKLSAPKPHEVVRAHQ</sequence>
<feature type="transmembrane region" description="Helical" evidence="8">
    <location>
        <begin position="234"/>
        <end position="254"/>
    </location>
</feature>
<evidence type="ECO:0000256" key="8">
    <source>
        <dbReference type="RuleBase" id="RU362101"/>
    </source>
</evidence>
<dbReference type="InterPro" id="IPR004688">
    <property type="entry name" value="Ni/Co_transpt"/>
</dbReference>
<dbReference type="Proteomes" id="UP000198716">
    <property type="component" value="Unassembled WGS sequence"/>
</dbReference>
<dbReference type="RefSeq" id="WP_217641368.1">
    <property type="nucleotide sequence ID" value="NZ_FOMZ01000003.1"/>
</dbReference>
<keyword evidence="6 8" id="KW-1133">Transmembrane helix</keyword>
<dbReference type="GO" id="GO:0005886">
    <property type="term" value="C:plasma membrane"/>
    <property type="evidence" value="ECO:0007669"/>
    <property type="project" value="UniProtKB-SubCell"/>
</dbReference>
<keyword evidence="5 8" id="KW-0812">Transmembrane</keyword>
<dbReference type="AlphaFoldDB" id="A0A1I1V1L7"/>